<feature type="transmembrane region" description="Helical" evidence="1">
    <location>
        <begin position="614"/>
        <end position="641"/>
    </location>
</feature>
<keyword evidence="1" id="KW-0812">Transmembrane</keyword>
<protein>
    <submittedName>
        <fullName evidence="2">Uncharacterized protein</fullName>
    </submittedName>
</protein>
<dbReference type="RefSeq" id="WP_146390804.1">
    <property type="nucleotide sequence ID" value="NZ_SJPK01000003.1"/>
</dbReference>
<sequence length="752" mass="82057">MLSKSALRQISGISKTYLMRPLMLCALLILGIGCAIFCFSSRSLRFRDSYSTPFDQNASDTFHDAQAFVRWSEDGTVHPEITAIDFTRMGSAIRTKPNDLGPRQAEVLPFGDLEQTLAQFPNLAKVQFDRDQLTQVAPTTLAALTSLRAISVLDVKVTAAHIAALSQVPSLEWISLQTIDLPASLEPLSTLPNLSSVCISNGPLSMSNGPMASPYRPETLVELNALPSLRELILRPQYLPGLGYFAGSKTPDPACDPVLKENCREVFADSQTLQRLWLGSNQSDAERNQLAVVAKTLPHVRVRPATYDSRKVLESRMAGGILMFATMVIMLQLTSQFSGPSAQLIPRFAPVHLGFFAAFITIATCAYALAISGRDLSLLPALATFASCVAVVAILHAMWSVVGMTGRQYAYWLPALIVVCVMYHPIAMNFAPPWWSAILDQFLMGVHPVVAMLLLATAALVLAGCLLLFSWQHRFWAEHAIAPAMTVGDLGARMSSLAWNRRDDRKSAAQIGRWNRRLQDTLAQPRATHRWIARMWRLGNSPAYIGAIMIIVAITFSFGSFFRVNGASAMDHMMVHHSVLMLLALPMLLIAMQCSGRRDTLARDILYPVARERWIGSVFLAVWTQLGSLLALAFIIANLQIGFLMQVPTPSHVLRGLVAAGALSVLGTGVILSVTLHRGIAWAIALGLVGLISTICVTMIIVDTGLGPSGAAAESVRQALHHPAVLPGIWIVAGVIFSLAYRQWQRTEFACV</sequence>
<reference evidence="2 3" key="1">
    <citation type="submission" date="2019-02" db="EMBL/GenBank/DDBJ databases">
        <title>Deep-cultivation of Planctomycetes and their phenomic and genomic characterization uncovers novel biology.</title>
        <authorList>
            <person name="Wiegand S."/>
            <person name="Jogler M."/>
            <person name="Boedeker C."/>
            <person name="Pinto D."/>
            <person name="Vollmers J."/>
            <person name="Rivas-Marin E."/>
            <person name="Kohn T."/>
            <person name="Peeters S.H."/>
            <person name="Heuer A."/>
            <person name="Rast P."/>
            <person name="Oberbeckmann S."/>
            <person name="Bunk B."/>
            <person name="Jeske O."/>
            <person name="Meyerdierks A."/>
            <person name="Storesund J.E."/>
            <person name="Kallscheuer N."/>
            <person name="Luecker S."/>
            <person name="Lage O.M."/>
            <person name="Pohl T."/>
            <person name="Merkel B.J."/>
            <person name="Hornburger P."/>
            <person name="Mueller R.-W."/>
            <person name="Bruemmer F."/>
            <person name="Labrenz M."/>
            <person name="Spormann A.M."/>
            <person name="Op Den Camp H."/>
            <person name="Overmann J."/>
            <person name="Amann R."/>
            <person name="Jetten M.S.M."/>
            <person name="Mascher T."/>
            <person name="Medema M.H."/>
            <person name="Devos D.P."/>
            <person name="Kaster A.-K."/>
            <person name="Ovreas L."/>
            <person name="Rohde M."/>
            <person name="Galperin M.Y."/>
            <person name="Jogler C."/>
        </authorList>
    </citation>
    <scope>NUCLEOTIDE SEQUENCE [LARGE SCALE GENOMIC DNA]</scope>
    <source>
        <strain evidence="2 3">CA85</strain>
    </source>
</reference>
<evidence type="ECO:0000313" key="2">
    <source>
        <dbReference type="EMBL" id="TWT73263.1"/>
    </source>
</evidence>
<feature type="transmembrane region" description="Helical" evidence="1">
    <location>
        <begin position="543"/>
        <end position="562"/>
    </location>
</feature>
<feature type="transmembrane region" description="Helical" evidence="1">
    <location>
        <begin position="349"/>
        <end position="370"/>
    </location>
</feature>
<proteinExistence type="predicted"/>
<feature type="transmembrane region" description="Helical" evidence="1">
    <location>
        <begin position="722"/>
        <end position="741"/>
    </location>
</feature>
<feature type="transmembrane region" description="Helical" evidence="1">
    <location>
        <begin position="653"/>
        <end position="674"/>
    </location>
</feature>
<dbReference type="Gene3D" id="3.80.10.10">
    <property type="entry name" value="Ribonuclease Inhibitor"/>
    <property type="match status" value="1"/>
</dbReference>
<dbReference type="OrthoDB" id="238086at2"/>
<feature type="transmembrane region" description="Helical" evidence="1">
    <location>
        <begin position="376"/>
        <end position="397"/>
    </location>
</feature>
<feature type="transmembrane region" description="Helical" evidence="1">
    <location>
        <begin position="409"/>
        <end position="426"/>
    </location>
</feature>
<feature type="transmembrane region" description="Helical" evidence="1">
    <location>
        <begin position="574"/>
        <end position="594"/>
    </location>
</feature>
<feature type="transmembrane region" description="Helical" evidence="1">
    <location>
        <begin position="446"/>
        <end position="469"/>
    </location>
</feature>
<evidence type="ECO:0000313" key="3">
    <source>
        <dbReference type="Proteomes" id="UP000318053"/>
    </source>
</evidence>
<dbReference type="PROSITE" id="PS51257">
    <property type="entry name" value="PROKAR_LIPOPROTEIN"/>
    <property type="match status" value="1"/>
</dbReference>
<feature type="transmembrane region" description="Helical" evidence="1">
    <location>
        <begin position="317"/>
        <end position="337"/>
    </location>
</feature>
<dbReference type="SUPFAM" id="SSF52047">
    <property type="entry name" value="RNI-like"/>
    <property type="match status" value="1"/>
</dbReference>
<dbReference type="EMBL" id="SJPK01000003">
    <property type="protein sequence ID" value="TWT73263.1"/>
    <property type="molecule type" value="Genomic_DNA"/>
</dbReference>
<keyword evidence="1" id="KW-0472">Membrane</keyword>
<accession>A0A5C5YEK7</accession>
<organism evidence="2 3">
    <name type="scientific">Allorhodopirellula solitaria</name>
    <dbReference type="NCBI Taxonomy" id="2527987"/>
    <lineage>
        <taxon>Bacteria</taxon>
        <taxon>Pseudomonadati</taxon>
        <taxon>Planctomycetota</taxon>
        <taxon>Planctomycetia</taxon>
        <taxon>Pirellulales</taxon>
        <taxon>Pirellulaceae</taxon>
        <taxon>Allorhodopirellula</taxon>
    </lineage>
</organism>
<dbReference type="AlphaFoldDB" id="A0A5C5YEK7"/>
<dbReference type="InterPro" id="IPR032675">
    <property type="entry name" value="LRR_dom_sf"/>
</dbReference>
<gene>
    <name evidence="2" type="ORF">CA85_17310</name>
</gene>
<feature type="transmembrane region" description="Helical" evidence="1">
    <location>
        <begin position="681"/>
        <end position="702"/>
    </location>
</feature>
<comment type="caution">
    <text evidence="2">The sequence shown here is derived from an EMBL/GenBank/DDBJ whole genome shotgun (WGS) entry which is preliminary data.</text>
</comment>
<evidence type="ECO:0000256" key="1">
    <source>
        <dbReference type="SAM" id="Phobius"/>
    </source>
</evidence>
<keyword evidence="1" id="KW-1133">Transmembrane helix</keyword>
<dbReference type="Proteomes" id="UP000318053">
    <property type="component" value="Unassembled WGS sequence"/>
</dbReference>
<keyword evidence="3" id="KW-1185">Reference proteome</keyword>
<name>A0A5C5YEK7_9BACT</name>